<dbReference type="PROSITE" id="PS51217">
    <property type="entry name" value="UVRD_HELICASE_CTER"/>
    <property type="match status" value="1"/>
</dbReference>
<protein>
    <recommendedName>
        <fullName evidence="12">DNA 3'-5' helicase</fullName>
        <ecNumber evidence="12">5.6.2.4</ecNumber>
    </recommendedName>
</protein>
<keyword evidence="10" id="KW-0413">Isomerase</keyword>
<evidence type="ECO:0000256" key="6">
    <source>
        <dbReference type="ARBA" id="ARBA00022839"/>
    </source>
</evidence>
<keyword evidence="6" id="KW-0269">Exonuclease</keyword>
<evidence type="ECO:0000256" key="4">
    <source>
        <dbReference type="ARBA" id="ARBA00022801"/>
    </source>
</evidence>
<dbReference type="InterPro" id="IPR048067">
    <property type="entry name" value="BREX_3_BrxF"/>
</dbReference>
<dbReference type="AlphaFoldDB" id="A0A951UVK7"/>
<evidence type="ECO:0000256" key="13">
    <source>
        <dbReference type="ARBA" id="ARBA00048988"/>
    </source>
</evidence>
<accession>A0A951UVK7</accession>
<keyword evidence="1" id="KW-0540">Nuclease</keyword>
<dbReference type="GO" id="GO:0005829">
    <property type="term" value="C:cytosol"/>
    <property type="evidence" value="ECO:0007669"/>
    <property type="project" value="TreeGrafter"/>
</dbReference>
<dbReference type="InterPro" id="IPR038726">
    <property type="entry name" value="PDDEXK_AddAB-type"/>
</dbReference>
<comment type="caution">
    <text evidence="17">The sequence shown here is derived from an EMBL/GenBank/DDBJ whole genome shotgun (WGS) entry which is preliminary data.</text>
</comment>
<comment type="catalytic activity">
    <reaction evidence="13">
        <text>ATP + H2O = ADP + phosphate + H(+)</text>
        <dbReference type="Rhea" id="RHEA:13065"/>
        <dbReference type="ChEBI" id="CHEBI:15377"/>
        <dbReference type="ChEBI" id="CHEBI:15378"/>
        <dbReference type="ChEBI" id="CHEBI:30616"/>
        <dbReference type="ChEBI" id="CHEBI:43474"/>
        <dbReference type="ChEBI" id="CHEBI:456216"/>
        <dbReference type="EC" id="5.6.2.4"/>
    </reaction>
</comment>
<evidence type="ECO:0000313" key="17">
    <source>
        <dbReference type="EMBL" id="MBW4671593.1"/>
    </source>
</evidence>
<proteinExistence type="predicted"/>
<reference evidence="17" key="1">
    <citation type="submission" date="2021-05" db="EMBL/GenBank/DDBJ databases">
        <authorList>
            <person name="Pietrasiak N."/>
            <person name="Ward R."/>
            <person name="Stajich J.E."/>
            <person name="Kurbessoian T."/>
        </authorList>
    </citation>
    <scope>NUCLEOTIDE SEQUENCE</scope>
    <source>
        <strain evidence="17">GSE-NOS-MK-12-04C</strain>
    </source>
</reference>
<keyword evidence="9" id="KW-0234">DNA repair</keyword>
<keyword evidence="5 14" id="KW-0347">Helicase</keyword>
<reference evidence="17" key="2">
    <citation type="journal article" date="2022" name="Microbiol. Resour. Announc.">
        <title>Metagenome Sequencing to Explore Phylogenomics of Terrestrial Cyanobacteria.</title>
        <authorList>
            <person name="Ward R.D."/>
            <person name="Stajich J.E."/>
            <person name="Johansen J.R."/>
            <person name="Huntemann M."/>
            <person name="Clum A."/>
            <person name="Foster B."/>
            <person name="Foster B."/>
            <person name="Roux S."/>
            <person name="Palaniappan K."/>
            <person name="Varghese N."/>
            <person name="Mukherjee S."/>
            <person name="Reddy T.B.K."/>
            <person name="Daum C."/>
            <person name="Copeland A."/>
            <person name="Chen I.A."/>
            <person name="Ivanova N.N."/>
            <person name="Kyrpides N.C."/>
            <person name="Shapiro N."/>
            <person name="Eloe-Fadrosh E.A."/>
            <person name="Pietrasiak N."/>
        </authorList>
    </citation>
    <scope>NUCLEOTIDE SEQUENCE</scope>
    <source>
        <strain evidence="17">GSE-NOS-MK-12-04C</strain>
    </source>
</reference>
<dbReference type="Gene3D" id="1.10.486.10">
    <property type="entry name" value="PCRA, domain 4"/>
    <property type="match status" value="1"/>
</dbReference>
<evidence type="ECO:0000259" key="16">
    <source>
        <dbReference type="PROSITE" id="PS51217"/>
    </source>
</evidence>
<feature type="domain" description="UvrD-like helicase ATP-binding" evidence="15">
    <location>
        <begin position="1"/>
        <end position="420"/>
    </location>
</feature>
<gene>
    <name evidence="17" type="primary">brxF</name>
    <name evidence="17" type="ORF">KME60_30250</name>
</gene>
<evidence type="ECO:0000256" key="7">
    <source>
        <dbReference type="ARBA" id="ARBA00022840"/>
    </source>
</evidence>
<dbReference type="InterPro" id="IPR027417">
    <property type="entry name" value="P-loop_NTPase"/>
</dbReference>
<dbReference type="GO" id="GO:0005524">
    <property type="term" value="F:ATP binding"/>
    <property type="evidence" value="ECO:0007669"/>
    <property type="project" value="UniProtKB-UniRule"/>
</dbReference>
<evidence type="ECO:0000256" key="8">
    <source>
        <dbReference type="ARBA" id="ARBA00023125"/>
    </source>
</evidence>
<keyword evidence="3" id="KW-0227">DNA damage</keyword>
<keyword evidence="4 14" id="KW-0378">Hydrolase</keyword>
<dbReference type="GO" id="GO:0003677">
    <property type="term" value="F:DNA binding"/>
    <property type="evidence" value="ECO:0007669"/>
    <property type="project" value="UniProtKB-KW"/>
</dbReference>
<dbReference type="Pfam" id="PF00580">
    <property type="entry name" value="UvrD-helicase"/>
    <property type="match status" value="1"/>
</dbReference>
<feature type="binding site" evidence="14">
    <location>
        <begin position="21"/>
        <end position="28"/>
    </location>
    <ligand>
        <name>ATP</name>
        <dbReference type="ChEBI" id="CHEBI:30616"/>
    </ligand>
</feature>
<dbReference type="EC" id="5.6.2.4" evidence="12"/>
<dbReference type="Gene3D" id="3.40.50.300">
    <property type="entry name" value="P-loop containing nucleotide triphosphate hydrolases"/>
    <property type="match status" value="4"/>
</dbReference>
<dbReference type="NCBIfam" id="NF033453">
    <property type="entry name" value="BREX_3_BrxF"/>
    <property type="match status" value="1"/>
</dbReference>
<evidence type="ECO:0000256" key="14">
    <source>
        <dbReference type="PROSITE-ProRule" id="PRU00560"/>
    </source>
</evidence>
<dbReference type="Proteomes" id="UP000729701">
    <property type="component" value="Unassembled WGS sequence"/>
</dbReference>
<dbReference type="EMBL" id="JAHHGZ010000049">
    <property type="protein sequence ID" value="MBW4671593.1"/>
    <property type="molecule type" value="Genomic_DNA"/>
</dbReference>
<dbReference type="GO" id="GO:0000725">
    <property type="term" value="P:recombinational repair"/>
    <property type="evidence" value="ECO:0007669"/>
    <property type="project" value="TreeGrafter"/>
</dbReference>
<dbReference type="Gene3D" id="3.90.320.10">
    <property type="match status" value="1"/>
</dbReference>
<dbReference type="PROSITE" id="PS51198">
    <property type="entry name" value="UVRD_HELICASE_ATP_BIND"/>
    <property type="match status" value="1"/>
</dbReference>
<evidence type="ECO:0000256" key="10">
    <source>
        <dbReference type="ARBA" id="ARBA00023235"/>
    </source>
</evidence>
<feature type="domain" description="UvrD-like helicase C-terminal" evidence="16">
    <location>
        <begin position="421"/>
        <end position="714"/>
    </location>
</feature>
<dbReference type="GO" id="GO:0004527">
    <property type="term" value="F:exonuclease activity"/>
    <property type="evidence" value="ECO:0007669"/>
    <property type="project" value="UniProtKB-KW"/>
</dbReference>
<dbReference type="InterPro" id="IPR000212">
    <property type="entry name" value="DNA_helicase_UvrD/REP"/>
</dbReference>
<evidence type="ECO:0000256" key="2">
    <source>
        <dbReference type="ARBA" id="ARBA00022741"/>
    </source>
</evidence>
<sequence>MSLTVQQQAAAYANGSVAVIAGAGTGKTYMLAERYVYHLQADELSPLEIVAVTFTEKAAFELRSRIRASVSKQLPNRPDLLAELEAAQISTIHALAMRICREHPEVAGVPADFSVLDELEGFLQTKEWLDEALDTLPVKLYEQVPYSLMSQALEILLYDPISAEKALAQDIDKWQQLAQDLQQKALNELLQHPTWQDARNTLQNYCGSSGDRLEVETRLPALQAINNLSIGENLKEQLSIINGLKVNFGSKKNWVEGGLEAVKESIKELRELVQNFLKAGLITLETGTADDKLAKMLPSLQEAFDLVKKHITQAKHRERVLDFADLEVSALKALQDIQVQSYYAKRWKAFLIDEFQDTNPIQSEILELLTKNTLLTIVGDVKQSIYGFRRADVEVFRSWCNEIKNNGGQEEILSTSFRTHKSLVDNINNIFAPLLGELHQDLDAHRVECPHNYPAVRVFTIEAESDILKPQRLRAEAAHIAGLLKEMLDTQTQVHDKKTNTLRPIFAGDIAILSRTWEPLEVYGEALESVGIPVALAGGGNLLSTREAKDAWALLRFLADTSDDLALVAVLRSPFFAVSDRILFTFVHSQEEESKFDWWKKLKNAEIPELQRPVDVLSKILHQRNFESPTRLLQLADHLTGYAAVITNLPGAARREADWHGFLDLVRQLEHGNSDVFAVVRRLKRLAAAEVEIPRPSLPASNAVALMTIHAAKGLEWSVVVVPDLTRAKANTSEIVYFDPAHGVALKLEDGQGETIKSVLYVYLEYLRKQREQAEALRVLYVALTRVRDQLILTATSDSGNGIELLKPGFASAGIPINIIPFDPELAKPPVPPEPPLPTAPSQLLINSVGSGLFELPVTALSEYALCPKRFKYRFIQGHPGIGAGFSTAKRVGTLTHLALEHGIVDIDILAGFDASLPREDVETALELARRFYTLADYALFQEGQREKVITLKIGCLTLNGIIDVLGENWVLDFKTDKEKDPQHHRFQLWAYAQATDSKTAHIAYLRHDYLHTFSAAELEETGKEVEILVKQILDGDYCAISSDRNCSYCPYWEICEERFISTANNVLSLEEDSTHNPLSTSNEGTNMDECGLISSKISSYFPQVLEQYHRLIIVPVQYNSKINFQQVAESTNSRYINVNLELSKLLLELTQKQRTLKAERLLKQIIGNTDNEVIFLEHLEILFDTSLQLDPLRCLQKLARNCTIVAVWSGNVENNHLIYAEREHPEYKIYPIDGFLVVNLE</sequence>
<dbReference type="InterPro" id="IPR014016">
    <property type="entry name" value="UvrD-like_ATP-bd"/>
</dbReference>
<name>A0A951UVK7_9CYAN</name>
<keyword evidence="8" id="KW-0238">DNA-binding</keyword>
<comment type="catalytic activity">
    <reaction evidence="11">
        <text>Couples ATP hydrolysis with the unwinding of duplex DNA by translocating in the 3'-5' direction.</text>
        <dbReference type="EC" id="5.6.2.4"/>
    </reaction>
</comment>
<dbReference type="InterPro" id="IPR011604">
    <property type="entry name" value="PDDEXK-like_dom_sf"/>
</dbReference>
<organism evidence="17 18">
    <name type="scientific">Cyanomargarita calcarea GSE-NOS-MK-12-04C</name>
    <dbReference type="NCBI Taxonomy" id="2839659"/>
    <lineage>
        <taxon>Bacteria</taxon>
        <taxon>Bacillati</taxon>
        <taxon>Cyanobacteriota</taxon>
        <taxon>Cyanophyceae</taxon>
        <taxon>Nostocales</taxon>
        <taxon>Cyanomargaritaceae</taxon>
        <taxon>Cyanomargarita</taxon>
    </lineage>
</organism>
<dbReference type="PANTHER" id="PTHR11070">
    <property type="entry name" value="UVRD / RECB / PCRA DNA HELICASE FAMILY MEMBER"/>
    <property type="match status" value="1"/>
</dbReference>
<evidence type="ECO:0000256" key="11">
    <source>
        <dbReference type="ARBA" id="ARBA00034617"/>
    </source>
</evidence>
<keyword evidence="2 14" id="KW-0547">Nucleotide-binding</keyword>
<dbReference type="InterPro" id="IPR014017">
    <property type="entry name" value="DNA_helicase_UvrD-like_C"/>
</dbReference>
<evidence type="ECO:0000256" key="1">
    <source>
        <dbReference type="ARBA" id="ARBA00022722"/>
    </source>
</evidence>
<evidence type="ECO:0000256" key="3">
    <source>
        <dbReference type="ARBA" id="ARBA00022763"/>
    </source>
</evidence>
<keyword evidence="7 14" id="KW-0067">ATP-binding</keyword>
<dbReference type="Pfam" id="PF13361">
    <property type="entry name" value="UvrD_C"/>
    <property type="match status" value="2"/>
</dbReference>
<dbReference type="SUPFAM" id="SSF52540">
    <property type="entry name" value="P-loop containing nucleoside triphosphate hydrolases"/>
    <property type="match status" value="1"/>
</dbReference>
<evidence type="ECO:0000259" key="15">
    <source>
        <dbReference type="PROSITE" id="PS51198"/>
    </source>
</evidence>
<dbReference type="Pfam" id="PF12705">
    <property type="entry name" value="PDDEXK_1"/>
    <property type="match status" value="1"/>
</dbReference>
<dbReference type="GO" id="GO:0043138">
    <property type="term" value="F:3'-5' DNA helicase activity"/>
    <property type="evidence" value="ECO:0007669"/>
    <property type="project" value="UniProtKB-EC"/>
</dbReference>
<evidence type="ECO:0000256" key="9">
    <source>
        <dbReference type="ARBA" id="ARBA00023204"/>
    </source>
</evidence>
<evidence type="ECO:0000256" key="5">
    <source>
        <dbReference type="ARBA" id="ARBA00022806"/>
    </source>
</evidence>
<evidence type="ECO:0000313" key="18">
    <source>
        <dbReference type="Proteomes" id="UP000729701"/>
    </source>
</evidence>
<dbReference type="PANTHER" id="PTHR11070:SF2">
    <property type="entry name" value="ATP-DEPENDENT DNA HELICASE SRS2"/>
    <property type="match status" value="1"/>
</dbReference>
<evidence type="ECO:0000256" key="12">
    <source>
        <dbReference type="ARBA" id="ARBA00034808"/>
    </source>
</evidence>